<comment type="caution">
    <text evidence="1">The sequence shown here is derived from an EMBL/GenBank/DDBJ whole genome shotgun (WGS) entry which is preliminary data.</text>
</comment>
<sequence length="153" mass="16541">MPVTINGVPQKPGQLGKGIGSKASSTTGSVGRKLPAKKALSRPSAPSSSNAMNGVNGAMNGAMSNFSPYQIMASRIMNRVGEMAENITFAEKPQVPPQPQLPQQQQEQQQEQQGEKKKPRKLEMRLKTSAEDSVQFSAPFLDNTLTKMLDLQT</sequence>
<reference evidence="1" key="1">
    <citation type="submission" date="2024-09" db="EMBL/GenBank/DDBJ databases">
        <title>Black Yeasts Isolated from many extreme environments.</title>
        <authorList>
            <person name="Coleine C."/>
            <person name="Stajich J.E."/>
            <person name="Selbmann L."/>
        </authorList>
    </citation>
    <scope>NUCLEOTIDE SEQUENCE</scope>
    <source>
        <strain evidence="1">CCFEE 5737</strain>
    </source>
</reference>
<proteinExistence type="predicted"/>
<feature type="non-terminal residue" evidence="1">
    <location>
        <position position="153"/>
    </location>
</feature>
<evidence type="ECO:0000313" key="1">
    <source>
        <dbReference type="EMBL" id="KAK3077046.1"/>
    </source>
</evidence>
<keyword evidence="2" id="KW-1185">Reference proteome</keyword>
<evidence type="ECO:0000313" key="2">
    <source>
        <dbReference type="Proteomes" id="UP001186974"/>
    </source>
</evidence>
<dbReference type="Proteomes" id="UP001186974">
    <property type="component" value="Unassembled WGS sequence"/>
</dbReference>
<name>A0ACC3DK08_9PEZI</name>
<organism evidence="1 2">
    <name type="scientific">Coniosporium uncinatum</name>
    <dbReference type="NCBI Taxonomy" id="93489"/>
    <lineage>
        <taxon>Eukaryota</taxon>
        <taxon>Fungi</taxon>
        <taxon>Dikarya</taxon>
        <taxon>Ascomycota</taxon>
        <taxon>Pezizomycotina</taxon>
        <taxon>Dothideomycetes</taxon>
        <taxon>Dothideomycetes incertae sedis</taxon>
        <taxon>Coniosporium</taxon>
    </lineage>
</organism>
<gene>
    <name evidence="1" type="ORF">LTS18_011354</name>
</gene>
<protein>
    <submittedName>
        <fullName evidence="1">Uncharacterized protein</fullName>
    </submittedName>
</protein>
<dbReference type="EMBL" id="JAWDJW010003275">
    <property type="protein sequence ID" value="KAK3077046.1"/>
    <property type="molecule type" value="Genomic_DNA"/>
</dbReference>
<accession>A0ACC3DK08</accession>